<proteinExistence type="predicted"/>
<feature type="domain" description="Suppressor of fused-like" evidence="2">
    <location>
        <begin position="51"/>
        <end position="220"/>
    </location>
</feature>
<dbReference type="GO" id="GO:0005737">
    <property type="term" value="C:cytoplasm"/>
    <property type="evidence" value="ECO:0007669"/>
    <property type="project" value="TreeGrafter"/>
</dbReference>
<dbReference type="AlphaFoldDB" id="A0A076PQ27"/>
<dbReference type="InterPro" id="IPR037181">
    <property type="entry name" value="SUFU_N"/>
</dbReference>
<dbReference type="KEGG" id="ctes:O987_13540"/>
<accession>A0A076PQ27</accession>
<evidence type="ECO:0000259" key="2">
    <source>
        <dbReference type="Pfam" id="PF05076"/>
    </source>
</evidence>
<protein>
    <recommendedName>
        <fullName evidence="2">Suppressor of fused-like domain-containing protein</fullName>
    </recommendedName>
</protein>
<sequence>MNSRDTYDSQSQATGEEGSQGWDAIDEALQTVYGDQQPAHFGTLIKFRLGGDDPLDGVSVYRSEQGAPHWHYVSYGFSDLYGDLDDSYDIAPGKPSGYGFELSFRLLRGANEQEAPSWPVNFLQNIARYVFRTGNVLAPGHWMTANGPIKADADTLLTEMGFVQDPELPAIHTPYGDLMFLQLVGLTSDELREVRRWNVQGALQSLQSYMPLWITDLARPSLHDLPDVQAAIDAGAAREGSKTGVLYNDVLGFSHRKRLLRSPQTVIRLGSLGVRDLKAMLPARLPHGRPLILAGDGSTLELVPAGDSEGGLLDWHSDHELKLSLTPAQMQAWKQVVKGRDGEYTVPGLDGLVWQVKSSVVTDSHGRVTGRYEER</sequence>
<dbReference type="RefSeq" id="WP_043372722.1">
    <property type="nucleotide sequence ID" value="NZ_CP006704.1"/>
</dbReference>
<dbReference type="InterPro" id="IPR017429">
    <property type="entry name" value="Suppressor_of_fused_bac"/>
</dbReference>
<organism evidence="3 4">
    <name type="scientific">Comamonas testosteroni TK102</name>
    <dbReference type="NCBI Taxonomy" id="1392005"/>
    <lineage>
        <taxon>Bacteria</taxon>
        <taxon>Pseudomonadati</taxon>
        <taxon>Pseudomonadota</taxon>
        <taxon>Betaproteobacteria</taxon>
        <taxon>Burkholderiales</taxon>
        <taxon>Comamonadaceae</taxon>
        <taxon>Comamonas</taxon>
    </lineage>
</organism>
<dbReference type="Pfam" id="PF05076">
    <property type="entry name" value="SUFU"/>
    <property type="match status" value="1"/>
</dbReference>
<dbReference type="SUPFAM" id="SSF103359">
    <property type="entry name" value="Suppressor of Fused, N-terminal domain"/>
    <property type="match status" value="1"/>
</dbReference>
<feature type="compositionally biased region" description="Polar residues" evidence="1">
    <location>
        <begin position="1"/>
        <end position="14"/>
    </location>
</feature>
<dbReference type="EMBL" id="CP006704">
    <property type="protein sequence ID" value="AIJ46826.1"/>
    <property type="molecule type" value="Genomic_DNA"/>
</dbReference>
<dbReference type="PANTHER" id="PTHR10928:SF2">
    <property type="entry name" value="SUPPRESSOR OF FUSED HOMOLOG"/>
    <property type="match status" value="1"/>
</dbReference>
<dbReference type="PANTHER" id="PTHR10928">
    <property type="entry name" value="SUPPRESSOR OF FUSED"/>
    <property type="match status" value="1"/>
</dbReference>
<dbReference type="InterPro" id="IPR020941">
    <property type="entry name" value="SUFU-like_domain"/>
</dbReference>
<name>A0A076PQ27_COMTE</name>
<evidence type="ECO:0000313" key="4">
    <source>
        <dbReference type="Proteomes" id="UP000028782"/>
    </source>
</evidence>
<evidence type="ECO:0000313" key="3">
    <source>
        <dbReference type="EMBL" id="AIJ46826.1"/>
    </source>
</evidence>
<reference evidence="3 4" key="1">
    <citation type="journal article" date="2014" name="Genome Announc.">
        <title>Complete Genome Sequence of Polychlorinated Biphenyl Degrader Comamonas testosteroni TK102 (NBRC 109938).</title>
        <authorList>
            <person name="Fukuda K."/>
            <person name="Hosoyama A."/>
            <person name="Tsuchikane K."/>
            <person name="Ohji S."/>
            <person name="Yamazoe A."/>
            <person name="Fujita N."/>
            <person name="Shintani M."/>
            <person name="Kimbara K."/>
        </authorList>
    </citation>
    <scope>NUCLEOTIDE SEQUENCE [LARGE SCALE GENOMIC DNA]</scope>
    <source>
        <strain evidence="3">TK102</strain>
    </source>
</reference>
<gene>
    <name evidence="3" type="ORF">O987_13540</name>
</gene>
<feature type="region of interest" description="Disordered" evidence="1">
    <location>
        <begin position="1"/>
        <end position="21"/>
    </location>
</feature>
<dbReference type="InterPro" id="IPR007768">
    <property type="entry name" value="Suppressor_of_fused"/>
</dbReference>
<dbReference type="HOGENOM" id="CLU_033906_0_0_4"/>
<dbReference type="Proteomes" id="UP000028782">
    <property type="component" value="Chromosome"/>
</dbReference>
<dbReference type="PIRSF" id="PIRSF038192">
    <property type="entry name" value="Txn_reg_BtrU_prd"/>
    <property type="match status" value="1"/>
</dbReference>
<evidence type="ECO:0000256" key="1">
    <source>
        <dbReference type="SAM" id="MobiDB-lite"/>
    </source>
</evidence>